<dbReference type="SUPFAM" id="SSF160272">
    <property type="entry name" value="Shew3726-like"/>
    <property type="match status" value="1"/>
</dbReference>
<dbReference type="STRING" id="1219360.GCA_001571305_04359"/>
<dbReference type="Proteomes" id="UP000661012">
    <property type="component" value="Unassembled WGS sequence"/>
</dbReference>
<evidence type="ECO:0000313" key="1">
    <source>
        <dbReference type="EMBL" id="MBD8109149.1"/>
    </source>
</evidence>
<dbReference type="RefSeq" id="WP_062749303.1">
    <property type="nucleotide sequence ID" value="NZ_CP022725.1"/>
</dbReference>
<proteinExistence type="predicted"/>
<accession>A0A354A7W4</accession>
<gene>
    <name evidence="2" type="ORF">EpCFBP13511_22735</name>
    <name evidence="1" type="ORF">IFT93_22560</name>
</gene>
<protein>
    <submittedName>
        <fullName evidence="2">DUF1488 domain-containing protein</fullName>
    </submittedName>
</protein>
<dbReference type="EMBL" id="QGAC01000036">
    <property type="protein sequence ID" value="TKJ83443.1"/>
    <property type="molecule type" value="Genomic_DNA"/>
</dbReference>
<dbReference type="EMBL" id="JACYNN010000036">
    <property type="protein sequence ID" value="MBD8109149.1"/>
    <property type="molecule type" value="Genomic_DNA"/>
</dbReference>
<reference evidence="1 4" key="2">
    <citation type="journal article" date="2020" name="FEMS Microbiol. Ecol.">
        <title>Temporal dynamics of bacterial communities during seed development and maturation.</title>
        <authorList>
            <person name="Chesneau G."/>
            <person name="Torres-Cortes G."/>
            <person name="Briand M."/>
            <person name="Darrasse A."/>
            <person name="Preveaux A."/>
            <person name="Marais C."/>
            <person name="Jacques M.A."/>
            <person name="Shade A."/>
            <person name="Barret M."/>
        </authorList>
    </citation>
    <scope>NUCLEOTIDE SEQUENCE [LARGE SCALE GENOMIC DNA]</scope>
    <source>
        <strain evidence="1 4">CFBP13732</strain>
    </source>
</reference>
<dbReference type="Proteomes" id="UP000306393">
    <property type="component" value="Unassembled WGS sequence"/>
</dbReference>
<dbReference type="AlphaFoldDB" id="A0A354A7W4"/>
<dbReference type="InterPro" id="IPR036692">
    <property type="entry name" value="Shew3726-like_sf"/>
</dbReference>
<name>A0A354A7W4_9GAMM</name>
<comment type="caution">
    <text evidence="2">The sequence shown here is derived from an EMBL/GenBank/DDBJ whole genome shotgun (WGS) entry which is preliminary data.</text>
</comment>
<dbReference type="Pfam" id="PF07369">
    <property type="entry name" value="DUF1488"/>
    <property type="match status" value="1"/>
</dbReference>
<dbReference type="OrthoDB" id="6465020at2"/>
<keyword evidence="4" id="KW-1185">Reference proteome</keyword>
<evidence type="ECO:0000313" key="4">
    <source>
        <dbReference type="Proteomes" id="UP000661012"/>
    </source>
</evidence>
<dbReference type="Gene3D" id="3.30.160.140">
    <property type="entry name" value="Shew3726-like"/>
    <property type="match status" value="1"/>
</dbReference>
<dbReference type="InterPro" id="IPR009962">
    <property type="entry name" value="DUF1488"/>
</dbReference>
<evidence type="ECO:0000313" key="3">
    <source>
        <dbReference type="Proteomes" id="UP000306393"/>
    </source>
</evidence>
<reference evidence="2 3" key="1">
    <citation type="journal article" date="2019" name="Sci. Rep.">
        <title>Differences in resource use lead to coexistence of seed-transmitted microbial populations.</title>
        <authorList>
            <person name="Torres-Cortes G."/>
            <person name="Garcia B.J."/>
            <person name="Compant S."/>
            <person name="Rezki S."/>
            <person name="Jones P."/>
            <person name="Preveaux A."/>
            <person name="Briand M."/>
            <person name="Roulet A."/>
            <person name="Bouchez O."/>
            <person name="Jacobson D."/>
            <person name="Barret M."/>
        </authorList>
    </citation>
    <scope>NUCLEOTIDE SEQUENCE [LARGE SCALE GENOMIC DNA]</scope>
    <source>
        <strain evidence="2 3">CFBP13511</strain>
    </source>
</reference>
<evidence type="ECO:0000313" key="2">
    <source>
        <dbReference type="EMBL" id="TKJ83443.1"/>
    </source>
</evidence>
<dbReference type="KEGG" id="epe:CI789_20675"/>
<organism evidence="2 3">
    <name type="scientific">Erwinia persicina</name>
    <dbReference type="NCBI Taxonomy" id="55211"/>
    <lineage>
        <taxon>Bacteria</taxon>
        <taxon>Pseudomonadati</taxon>
        <taxon>Pseudomonadota</taxon>
        <taxon>Gammaproteobacteria</taxon>
        <taxon>Enterobacterales</taxon>
        <taxon>Erwiniaceae</taxon>
        <taxon>Erwinia</taxon>
    </lineage>
</organism>
<sequence>MNQSIQFPEREWWDDAARAVCFTALVDGFQCVCAIGGEVLLRRFAAEGDPLSCFRLNRWELEDDAERAIRQQDEDAQGWFWLSSDR</sequence>